<dbReference type="EMBL" id="JBHLTN010000007">
    <property type="protein sequence ID" value="MFC0591594.1"/>
    <property type="molecule type" value="Genomic_DNA"/>
</dbReference>
<keyword evidence="3" id="KW-1185">Reference proteome</keyword>
<evidence type="ECO:0000259" key="1">
    <source>
        <dbReference type="Pfam" id="PF01575"/>
    </source>
</evidence>
<proteinExistence type="predicted"/>
<accession>A0ABV6PPV9</accession>
<dbReference type="Proteomes" id="UP001589834">
    <property type="component" value="Unassembled WGS sequence"/>
</dbReference>
<dbReference type="CDD" id="cd03450">
    <property type="entry name" value="NodN"/>
    <property type="match status" value="1"/>
</dbReference>
<dbReference type="SUPFAM" id="SSF54637">
    <property type="entry name" value="Thioesterase/thiol ester dehydrase-isomerase"/>
    <property type="match status" value="1"/>
</dbReference>
<dbReference type="PANTHER" id="PTHR42993">
    <property type="entry name" value="MAOC-LIKE DEHYDRATASE DOMAIN-CONTAINING PROTEIN"/>
    <property type="match status" value="1"/>
</dbReference>
<evidence type="ECO:0000313" key="2">
    <source>
        <dbReference type="EMBL" id="MFC0591594.1"/>
    </source>
</evidence>
<comment type="caution">
    <text evidence="2">The sequence shown here is derived from an EMBL/GenBank/DDBJ whole genome shotgun (WGS) entry which is preliminary data.</text>
</comment>
<sequence length="154" mass="16691">MAIEAYSLRTLPDFVGKELGVSGWVRVDQPRIDQFAECTGDHQWIHVDPKRASAESPYGGTIAHGFLTLSMVATMAMEVGIVPADARAGLNYGMDKLRFMAPVKAGARVRCRVELMSAEDKGGGNTLIKTRNTLEIEGEGKPALVAEMLAMLIQ</sequence>
<protein>
    <submittedName>
        <fullName evidence="2">MaoC family dehydratase</fullName>
    </submittedName>
</protein>
<dbReference type="RefSeq" id="WP_293221140.1">
    <property type="nucleotide sequence ID" value="NZ_JBHLTN010000007.1"/>
</dbReference>
<dbReference type="InterPro" id="IPR029069">
    <property type="entry name" value="HotDog_dom_sf"/>
</dbReference>
<gene>
    <name evidence="2" type="ORF">ACFFGG_03395</name>
</gene>
<dbReference type="InterPro" id="IPR002539">
    <property type="entry name" value="MaoC-like_dom"/>
</dbReference>
<dbReference type="InterPro" id="IPR039375">
    <property type="entry name" value="NodN-like"/>
</dbReference>
<dbReference type="Pfam" id="PF01575">
    <property type="entry name" value="MaoC_dehydratas"/>
    <property type="match status" value="1"/>
</dbReference>
<name>A0ABV6PPV9_9BURK</name>
<organism evidence="2 3">
    <name type="scientific">Ottowia pentelensis</name>
    <dbReference type="NCBI Taxonomy" id="511108"/>
    <lineage>
        <taxon>Bacteria</taxon>
        <taxon>Pseudomonadati</taxon>
        <taxon>Pseudomonadota</taxon>
        <taxon>Betaproteobacteria</taxon>
        <taxon>Burkholderiales</taxon>
        <taxon>Comamonadaceae</taxon>
        <taxon>Ottowia</taxon>
    </lineage>
</organism>
<feature type="domain" description="MaoC-like" evidence="1">
    <location>
        <begin position="16"/>
        <end position="122"/>
    </location>
</feature>
<evidence type="ECO:0000313" key="3">
    <source>
        <dbReference type="Proteomes" id="UP001589834"/>
    </source>
</evidence>
<reference evidence="2 3" key="1">
    <citation type="submission" date="2024-09" db="EMBL/GenBank/DDBJ databases">
        <authorList>
            <person name="Sun Q."/>
            <person name="Mori K."/>
        </authorList>
    </citation>
    <scope>NUCLEOTIDE SEQUENCE [LARGE SCALE GENOMIC DNA]</scope>
    <source>
        <strain evidence="2 3">NCAIM B.02336</strain>
    </source>
</reference>
<dbReference type="PANTHER" id="PTHR42993:SF1">
    <property type="entry name" value="MAOC-LIKE DEHYDRATASE DOMAIN-CONTAINING PROTEIN"/>
    <property type="match status" value="1"/>
</dbReference>
<dbReference type="Gene3D" id="3.10.129.10">
    <property type="entry name" value="Hotdog Thioesterase"/>
    <property type="match status" value="1"/>
</dbReference>